<accession>A0A0E9TXL8</accession>
<protein>
    <submittedName>
        <fullName evidence="1">Uncharacterized protein</fullName>
    </submittedName>
</protein>
<organism evidence="1">
    <name type="scientific">Anguilla anguilla</name>
    <name type="common">European freshwater eel</name>
    <name type="synonym">Muraena anguilla</name>
    <dbReference type="NCBI Taxonomy" id="7936"/>
    <lineage>
        <taxon>Eukaryota</taxon>
        <taxon>Metazoa</taxon>
        <taxon>Chordata</taxon>
        <taxon>Craniata</taxon>
        <taxon>Vertebrata</taxon>
        <taxon>Euteleostomi</taxon>
        <taxon>Actinopterygii</taxon>
        <taxon>Neopterygii</taxon>
        <taxon>Teleostei</taxon>
        <taxon>Anguilliformes</taxon>
        <taxon>Anguillidae</taxon>
        <taxon>Anguilla</taxon>
    </lineage>
</organism>
<reference evidence="1" key="1">
    <citation type="submission" date="2014-11" db="EMBL/GenBank/DDBJ databases">
        <authorList>
            <person name="Amaro Gonzalez C."/>
        </authorList>
    </citation>
    <scope>NUCLEOTIDE SEQUENCE</scope>
</reference>
<sequence>MLLRSAGLLATAGAGVPQNC</sequence>
<dbReference type="AlphaFoldDB" id="A0A0E9TXL8"/>
<name>A0A0E9TXL8_ANGAN</name>
<evidence type="ECO:0000313" key="1">
    <source>
        <dbReference type="EMBL" id="JAH57685.1"/>
    </source>
</evidence>
<reference evidence="1" key="2">
    <citation type="journal article" date="2015" name="Fish Shellfish Immunol.">
        <title>Early steps in the European eel (Anguilla anguilla)-Vibrio vulnificus interaction in the gills: Role of the RtxA13 toxin.</title>
        <authorList>
            <person name="Callol A."/>
            <person name="Pajuelo D."/>
            <person name="Ebbesson L."/>
            <person name="Teles M."/>
            <person name="MacKenzie S."/>
            <person name="Amaro C."/>
        </authorList>
    </citation>
    <scope>NUCLEOTIDE SEQUENCE</scope>
</reference>
<dbReference type="EMBL" id="GBXM01050892">
    <property type="protein sequence ID" value="JAH57685.1"/>
    <property type="molecule type" value="Transcribed_RNA"/>
</dbReference>
<proteinExistence type="predicted"/>